<dbReference type="Pfam" id="PF00563">
    <property type="entry name" value="EAL"/>
    <property type="match status" value="1"/>
</dbReference>
<comment type="caution">
    <text evidence="2">The sequence shown here is derived from an EMBL/GenBank/DDBJ whole genome shotgun (WGS) entry which is preliminary data.</text>
</comment>
<evidence type="ECO:0000313" key="3">
    <source>
        <dbReference type="Proteomes" id="UP000672602"/>
    </source>
</evidence>
<dbReference type="SUPFAM" id="SSF141868">
    <property type="entry name" value="EAL domain-like"/>
    <property type="match status" value="1"/>
</dbReference>
<accession>A0A8J7S3R9</accession>
<reference evidence="2" key="1">
    <citation type="submission" date="2021-04" db="EMBL/GenBank/DDBJ databases">
        <authorList>
            <person name="Zhang D.-C."/>
        </authorList>
    </citation>
    <scope>NUCLEOTIDE SEQUENCE</scope>
    <source>
        <strain evidence="2">CGMCC 1.15697</strain>
    </source>
</reference>
<evidence type="ECO:0000259" key="1">
    <source>
        <dbReference type="Pfam" id="PF00563"/>
    </source>
</evidence>
<dbReference type="InterPro" id="IPR035919">
    <property type="entry name" value="EAL_sf"/>
</dbReference>
<dbReference type="EMBL" id="JAGMWN010000006">
    <property type="protein sequence ID" value="MBP5858028.1"/>
    <property type="molecule type" value="Genomic_DNA"/>
</dbReference>
<dbReference type="InterPro" id="IPR001633">
    <property type="entry name" value="EAL_dom"/>
</dbReference>
<name>A0A8J7S3R9_9PROT</name>
<feature type="domain" description="EAL" evidence="1">
    <location>
        <begin position="213"/>
        <end position="387"/>
    </location>
</feature>
<gene>
    <name evidence="2" type="ORF">KAJ83_13500</name>
</gene>
<organism evidence="2 3">
    <name type="scientific">Marivibrio halodurans</name>
    <dbReference type="NCBI Taxonomy" id="2039722"/>
    <lineage>
        <taxon>Bacteria</taxon>
        <taxon>Pseudomonadati</taxon>
        <taxon>Pseudomonadota</taxon>
        <taxon>Alphaproteobacteria</taxon>
        <taxon>Rhodospirillales</taxon>
        <taxon>Rhodospirillaceae</taxon>
        <taxon>Marivibrio</taxon>
    </lineage>
</organism>
<dbReference type="AlphaFoldDB" id="A0A8J7S3R9"/>
<dbReference type="Gene3D" id="3.20.20.450">
    <property type="entry name" value="EAL domain"/>
    <property type="match status" value="1"/>
</dbReference>
<keyword evidence="3" id="KW-1185">Reference proteome</keyword>
<sequence length="410" mass="46965">MLLDYVQRLDRHRDGRRGVHVHLSRLKPQNRREHHIRIAINTIEEFVSAYEGQIFLLGNNDIIFVTKGATLPQLDEAVMRLKYLFSEDPLTMTDPDGEDGHGRFATLYNIEGQYHRFQELCERVFEEERQRQKRLQKMAEQTGDMVEDARKPLSPQQLAKLEEFLERSDLSSVFRRQAVCAVAQKSPPKPIFNELFISIIDLARTVLPEVNLAANRWLFQHLTQTLDRRVLKMLARADDSSLHSSFSINVNVGTLLAPEFLDFDNSLRMGGRGTLVVELQLIDILSDYQAYVFARDFVREKGYRVCLDGVSADLIPFVDRQRLGVDLIKLNASPVFDAGGDQERREDIAAQVERCGRGRVILARCDNEAMVRTGQQMGISMFQGRYLDGVLQQLSRTRNPPPPKRARGGR</sequence>
<evidence type="ECO:0000313" key="2">
    <source>
        <dbReference type="EMBL" id="MBP5858028.1"/>
    </source>
</evidence>
<dbReference type="Proteomes" id="UP000672602">
    <property type="component" value="Unassembled WGS sequence"/>
</dbReference>
<protein>
    <submittedName>
        <fullName evidence="2">EAL domain-containing protein</fullName>
    </submittedName>
</protein>
<proteinExistence type="predicted"/>